<gene>
    <name evidence="2" type="ORF">Glove_71g189</name>
</gene>
<proteinExistence type="predicted"/>
<evidence type="ECO:0000313" key="2">
    <source>
        <dbReference type="EMBL" id="RHZ85122.1"/>
    </source>
</evidence>
<evidence type="ECO:0000256" key="1">
    <source>
        <dbReference type="SAM" id="MobiDB-lite"/>
    </source>
</evidence>
<organism evidence="2 3">
    <name type="scientific">Diversispora epigaea</name>
    <dbReference type="NCBI Taxonomy" id="1348612"/>
    <lineage>
        <taxon>Eukaryota</taxon>
        <taxon>Fungi</taxon>
        <taxon>Fungi incertae sedis</taxon>
        <taxon>Mucoromycota</taxon>
        <taxon>Glomeromycotina</taxon>
        <taxon>Glomeromycetes</taxon>
        <taxon>Diversisporales</taxon>
        <taxon>Diversisporaceae</taxon>
        <taxon>Diversispora</taxon>
    </lineage>
</organism>
<evidence type="ECO:0000313" key="3">
    <source>
        <dbReference type="Proteomes" id="UP000266861"/>
    </source>
</evidence>
<dbReference type="Proteomes" id="UP000266861">
    <property type="component" value="Unassembled WGS sequence"/>
</dbReference>
<keyword evidence="3" id="KW-1185">Reference proteome</keyword>
<comment type="caution">
    <text evidence="2">The sequence shown here is derived from an EMBL/GenBank/DDBJ whole genome shotgun (WGS) entry which is preliminary data.</text>
</comment>
<dbReference type="AlphaFoldDB" id="A0A397JDB0"/>
<sequence>MKETRKIEEMKEMRELEESEKSKDNAVKCDREIDKFIQQIQLNAKKCQMDPFDRLENIPY</sequence>
<reference evidence="2 3" key="1">
    <citation type="submission" date="2018-08" db="EMBL/GenBank/DDBJ databases">
        <title>Genome and evolution of the arbuscular mycorrhizal fungus Diversispora epigaea (formerly Glomus versiforme) and its bacterial endosymbionts.</title>
        <authorList>
            <person name="Sun X."/>
            <person name="Fei Z."/>
            <person name="Harrison M."/>
        </authorList>
    </citation>
    <scope>NUCLEOTIDE SEQUENCE [LARGE SCALE GENOMIC DNA]</scope>
    <source>
        <strain evidence="2 3">IT104</strain>
    </source>
</reference>
<accession>A0A397JDB0</accession>
<protein>
    <submittedName>
        <fullName evidence="2">Uncharacterized protein</fullName>
    </submittedName>
</protein>
<name>A0A397JDB0_9GLOM</name>
<dbReference type="EMBL" id="PQFF01000068">
    <property type="protein sequence ID" value="RHZ85122.1"/>
    <property type="molecule type" value="Genomic_DNA"/>
</dbReference>
<feature type="region of interest" description="Disordered" evidence="1">
    <location>
        <begin position="1"/>
        <end position="24"/>
    </location>
</feature>